<evidence type="ECO:0000313" key="2">
    <source>
        <dbReference type="EMBL" id="KAF4035734.1"/>
    </source>
</evidence>
<evidence type="ECO:0000313" key="4">
    <source>
        <dbReference type="Proteomes" id="UP000602510"/>
    </source>
</evidence>
<dbReference type="Proteomes" id="UP000704712">
    <property type="component" value="Unassembled WGS sequence"/>
</dbReference>
<reference evidence="2" key="1">
    <citation type="submission" date="2020-04" db="EMBL/GenBank/DDBJ databases">
        <title>Hybrid Assembly of Korean Phytophthora infestans isolates.</title>
        <authorList>
            <person name="Prokchorchik M."/>
            <person name="Lee Y."/>
            <person name="Seo J."/>
            <person name="Cho J.-H."/>
            <person name="Park Y.-E."/>
            <person name="Jang D.-C."/>
            <person name="Im J.-S."/>
            <person name="Choi J.-G."/>
            <person name="Park H.-J."/>
            <person name="Lee G.-B."/>
            <person name="Lee Y.-G."/>
            <person name="Hong S.-Y."/>
            <person name="Cho K."/>
            <person name="Sohn K.H."/>
        </authorList>
    </citation>
    <scope>NUCLEOTIDE SEQUENCE</scope>
    <source>
        <strain evidence="2">KR_1_A1</strain>
        <strain evidence="3">KR_2_A2</strain>
    </source>
</reference>
<comment type="caution">
    <text evidence="2">The sequence shown here is derived from an EMBL/GenBank/DDBJ whole genome shotgun (WGS) entry which is preliminary data.</text>
</comment>
<dbReference type="EMBL" id="JAACNO010000608">
    <property type="protein sequence ID" value="KAF4146462.1"/>
    <property type="molecule type" value="Genomic_DNA"/>
</dbReference>
<dbReference type="AlphaFoldDB" id="A0A833VZQ7"/>
<proteinExistence type="predicted"/>
<accession>A0A833VZQ7</accession>
<sequence length="122" mass="13687">MATTLATATDLITDTIPTTTRRKVKLNLTMVMRYYPDSYLSYGHIYPSYDHGYGYPKYGYGYPDYFGYESATSNVGVDDGQKEYATLFSDTASTKSIENDNTTESKALSDATESRMTSKTRN</sequence>
<protein>
    <submittedName>
        <fullName evidence="2">Uncharacterized protein</fullName>
    </submittedName>
</protein>
<evidence type="ECO:0000313" key="3">
    <source>
        <dbReference type="EMBL" id="KAF4146462.1"/>
    </source>
</evidence>
<keyword evidence="4" id="KW-1185">Reference proteome</keyword>
<dbReference type="Proteomes" id="UP000602510">
    <property type="component" value="Unassembled WGS sequence"/>
</dbReference>
<feature type="region of interest" description="Disordered" evidence="1">
    <location>
        <begin position="93"/>
        <end position="122"/>
    </location>
</feature>
<organism evidence="2 4">
    <name type="scientific">Phytophthora infestans</name>
    <name type="common">Potato late blight agent</name>
    <name type="synonym">Botrytis infestans</name>
    <dbReference type="NCBI Taxonomy" id="4787"/>
    <lineage>
        <taxon>Eukaryota</taxon>
        <taxon>Sar</taxon>
        <taxon>Stramenopiles</taxon>
        <taxon>Oomycota</taxon>
        <taxon>Peronosporomycetes</taxon>
        <taxon>Peronosporales</taxon>
        <taxon>Peronosporaceae</taxon>
        <taxon>Phytophthora</taxon>
    </lineage>
</organism>
<evidence type="ECO:0000256" key="1">
    <source>
        <dbReference type="SAM" id="MobiDB-lite"/>
    </source>
</evidence>
<feature type="compositionally biased region" description="Polar residues" evidence="1">
    <location>
        <begin position="93"/>
        <end position="106"/>
    </location>
</feature>
<dbReference type="EMBL" id="WSZM01000301">
    <property type="protein sequence ID" value="KAF4035734.1"/>
    <property type="molecule type" value="Genomic_DNA"/>
</dbReference>
<gene>
    <name evidence="2" type="ORF">GN244_ATG12223</name>
    <name evidence="3" type="ORF">GN958_ATG04327</name>
</gene>
<name>A0A833VZQ7_PHYIN</name>